<feature type="transmembrane region" description="Helical" evidence="1">
    <location>
        <begin position="12"/>
        <end position="42"/>
    </location>
</feature>
<keyword evidence="1" id="KW-0812">Transmembrane</keyword>
<keyword evidence="1" id="KW-0472">Membrane</keyword>
<comment type="caution">
    <text evidence="2">The sequence shown here is derived from an EMBL/GenBank/DDBJ whole genome shotgun (WGS) entry which is preliminary data.</text>
</comment>
<keyword evidence="3" id="KW-1185">Reference proteome</keyword>
<dbReference type="EMBL" id="JBHSPW010000001">
    <property type="protein sequence ID" value="MFC5891767.1"/>
    <property type="molecule type" value="Genomic_DNA"/>
</dbReference>
<evidence type="ECO:0000313" key="2">
    <source>
        <dbReference type="EMBL" id="MFC5891767.1"/>
    </source>
</evidence>
<proteinExistence type="predicted"/>
<sequence length="55" mass="5493">MDTRVTIGGGAFVAAAVLGLVLIYGAPALVLVGVATPLAAVANRSAFHLRCKTVV</sequence>
<dbReference type="Proteomes" id="UP001596241">
    <property type="component" value="Unassembled WGS sequence"/>
</dbReference>
<evidence type="ECO:0000313" key="3">
    <source>
        <dbReference type="Proteomes" id="UP001596241"/>
    </source>
</evidence>
<accession>A0ABW1FBK0</accession>
<protein>
    <submittedName>
        <fullName evidence="2">Uncharacterized protein</fullName>
    </submittedName>
</protein>
<dbReference type="RefSeq" id="WP_345080922.1">
    <property type="nucleotide sequence ID" value="NZ_BAAAWG010000006.1"/>
</dbReference>
<evidence type="ECO:0000256" key="1">
    <source>
        <dbReference type="SAM" id="Phobius"/>
    </source>
</evidence>
<name>A0ABW1FBK0_9ACTN</name>
<reference evidence="3" key="1">
    <citation type="journal article" date="2019" name="Int. J. Syst. Evol. Microbiol.">
        <title>The Global Catalogue of Microorganisms (GCM) 10K type strain sequencing project: providing services to taxonomists for standard genome sequencing and annotation.</title>
        <authorList>
            <consortium name="The Broad Institute Genomics Platform"/>
            <consortium name="The Broad Institute Genome Sequencing Center for Infectious Disease"/>
            <person name="Wu L."/>
            <person name="Ma J."/>
        </authorList>
    </citation>
    <scope>NUCLEOTIDE SEQUENCE [LARGE SCALE GENOMIC DNA]</scope>
    <source>
        <strain evidence="3">CGMCC 1.15809</strain>
    </source>
</reference>
<keyword evidence="1" id="KW-1133">Transmembrane helix</keyword>
<organism evidence="2 3">
    <name type="scientific">Streptomyces ramulosus</name>
    <dbReference type="NCBI Taxonomy" id="47762"/>
    <lineage>
        <taxon>Bacteria</taxon>
        <taxon>Bacillati</taxon>
        <taxon>Actinomycetota</taxon>
        <taxon>Actinomycetes</taxon>
        <taxon>Kitasatosporales</taxon>
        <taxon>Streptomycetaceae</taxon>
        <taxon>Streptomyces</taxon>
    </lineage>
</organism>
<gene>
    <name evidence="2" type="ORF">ACFP3M_02875</name>
</gene>